<organism evidence="9 10">
    <name type="scientific">Kushneria phosphatilytica</name>
    <dbReference type="NCBI Taxonomy" id="657387"/>
    <lineage>
        <taxon>Bacteria</taxon>
        <taxon>Pseudomonadati</taxon>
        <taxon>Pseudomonadota</taxon>
        <taxon>Gammaproteobacteria</taxon>
        <taxon>Oceanospirillales</taxon>
        <taxon>Halomonadaceae</taxon>
        <taxon>Kushneria</taxon>
    </lineage>
</organism>
<comment type="similarity">
    <text evidence="2">Belongs to the MscS (TC 1.A.23) family.</text>
</comment>
<dbReference type="InterPro" id="IPR049142">
    <property type="entry name" value="MS_channel_1st"/>
</dbReference>
<keyword evidence="3" id="KW-1003">Cell membrane</keyword>
<dbReference type="Proteomes" id="UP000322553">
    <property type="component" value="Chromosome"/>
</dbReference>
<dbReference type="AlphaFoldDB" id="A0A1S1NQS7"/>
<dbReference type="SUPFAM" id="SSF82689">
    <property type="entry name" value="Mechanosensitive channel protein MscS (YggB), C-terminal domain"/>
    <property type="match status" value="1"/>
</dbReference>
<evidence type="ECO:0000313" key="9">
    <source>
        <dbReference type="EMBL" id="QEL10332.1"/>
    </source>
</evidence>
<dbReference type="InterPro" id="IPR045042">
    <property type="entry name" value="YnaI-like"/>
</dbReference>
<dbReference type="InterPro" id="IPR010920">
    <property type="entry name" value="LSM_dom_sf"/>
</dbReference>
<feature type="transmembrane region" description="Helical" evidence="8">
    <location>
        <begin position="77"/>
        <end position="100"/>
    </location>
</feature>
<gene>
    <name evidence="9" type="ORF">FY550_03690</name>
</gene>
<dbReference type="KEGG" id="kuy:FY550_03690"/>
<comment type="subcellular location">
    <subcellularLocation>
        <location evidence="1">Cell membrane</location>
        <topology evidence="1">Multi-pass membrane protein</topology>
    </subcellularLocation>
</comment>
<keyword evidence="10" id="KW-1185">Reference proteome</keyword>
<dbReference type="OrthoDB" id="9775207at2"/>
<feature type="region of interest" description="Disordered" evidence="7">
    <location>
        <begin position="375"/>
        <end position="410"/>
    </location>
</feature>
<evidence type="ECO:0000256" key="7">
    <source>
        <dbReference type="SAM" id="MobiDB-lite"/>
    </source>
</evidence>
<dbReference type="Gene3D" id="1.10.287.1260">
    <property type="match status" value="1"/>
</dbReference>
<dbReference type="STRING" id="657387.BH688_16825"/>
<evidence type="ECO:0000256" key="2">
    <source>
        <dbReference type="ARBA" id="ARBA00008017"/>
    </source>
</evidence>
<keyword evidence="5 8" id="KW-1133">Transmembrane helix</keyword>
<accession>A0A1S1NQS7</accession>
<dbReference type="InterPro" id="IPR011066">
    <property type="entry name" value="MscS_channel_C_sf"/>
</dbReference>
<reference evidence="9 10" key="1">
    <citation type="submission" date="2019-08" db="EMBL/GenBank/DDBJ databases">
        <title>Complete genome sequence of Kushneria sp. YCWA18, a halophilic phosphate-solubilizing bacterium isolated from Daqiao saltern in China.</title>
        <authorList>
            <person name="Du G.-X."/>
            <person name="Qu L.-Y."/>
        </authorList>
    </citation>
    <scope>NUCLEOTIDE SEQUENCE [LARGE SCALE GENOMIC DNA]</scope>
    <source>
        <strain evidence="9 10">YCWA18</strain>
    </source>
</reference>
<feature type="transmembrane region" description="Helical" evidence="8">
    <location>
        <begin position="106"/>
        <end position="125"/>
    </location>
</feature>
<feature type="transmembrane region" description="Helical" evidence="8">
    <location>
        <begin position="146"/>
        <end position="167"/>
    </location>
</feature>
<dbReference type="Pfam" id="PF21082">
    <property type="entry name" value="MS_channel_3rd"/>
    <property type="match status" value="1"/>
</dbReference>
<evidence type="ECO:0000256" key="3">
    <source>
        <dbReference type="ARBA" id="ARBA00022475"/>
    </source>
</evidence>
<keyword evidence="4 8" id="KW-0812">Transmembrane</keyword>
<keyword evidence="6 8" id="KW-0472">Membrane</keyword>
<evidence type="ECO:0000256" key="1">
    <source>
        <dbReference type="ARBA" id="ARBA00004651"/>
    </source>
</evidence>
<dbReference type="PANTHER" id="PTHR43634:SF2">
    <property type="entry name" value="LOW CONDUCTANCE MECHANOSENSITIVE CHANNEL YNAI"/>
    <property type="match status" value="1"/>
</dbReference>
<dbReference type="InterPro" id="IPR011014">
    <property type="entry name" value="MscS_channel_TM-2"/>
</dbReference>
<dbReference type="Pfam" id="PF00924">
    <property type="entry name" value="MS_channel_2nd"/>
    <property type="match status" value="1"/>
</dbReference>
<sequence>MTDDRTGLAPIESLQESIDGTLSLPGWVWIPIVTIVVALILDTTLYFVLARLERRLSRSGHRWDDALIHGVRRPFRLWVWLTVVTILVSVLGAQLHIGWIERNVSTAQGLFTLVAIGWAGIRLIARLEKRLVFPPPAGRARPVDPTSASAITKIIGALLLTALVLMALQLMGFSISSLLALGGFGGLVIGFATRDLIANFFSGMVIYIDKPFVVGDWVKSTERDIEGVVEDIGWRLTTIRTFAGPPIYVPNAVFNQIIVENPTRMFSRRLWETVGIHYEDIRRVRTITGDIRRYLQAHDRIDQNELITVNFVTFGDYALELMIYAFTVPTDWQTFQELKQEILIRISEIIEENGATLAIPTSRLRLNDADMTLRHSGLMPGEDRDSRGLSPDRTAEQSDEPTSVDRDRKA</sequence>
<dbReference type="SUPFAM" id="SSF50182">
    <property type="entry name" value="Sm-like ribonucleoproteins"/>
    <property type="match status" value="1"/>
</dbReference>
<evidence type="ECO:0000256" key="8">
    <source>
        <dbReference type="SAM" id="Phobius"/>
    </source>
</evidence>
<dbReference type="InterPro" id="IPR023408">
    <property type="entry name" value="MscS_beta-dom_sf"/>
</dbReference>
<feature type="transmembrane region" description="Helical" evidence="8">
    <location>
        <begin position="27"/>
        <end position="49"/>
    </location>
</feature>
<dbReference type="SUPFAM" id="SSF82861">
    <property type="entry name" value="Mechanosensitive channel protein MscS (YggB), transmembrane region"/>
    <property type="match status" value="1"/>
</dbReference>
<protein>
    <submittedName>
        <fullName evidence="9">Mechanosensitive ion channel family protein</fullName>
    </submittedName>
</protein>
<dbReference type="InterPro" id="IPR006685">
    <property type="entry name" value="MscS_channel_2nd"/>
</dbReference>
<name>A0A1S1NQS7_9GAMM</name>
<proteinExistence type="inferred from homology"/>
<dbReference type="Gene3D" id="3.30.70.100">
    <property type="match status" value="1"/>
</dbReference>
<dbReference type="GO" id="GO:0008381">
    <property type="term" value="F:mechanosensitive monoatomic ion channel activity"/>
    <property type="evidence" value="ECO:0007669"/>
    <property type="project" value="UniProtKB-ARBA"/>
</dbReference>
<feature type="transmembrane region" description="Helical" evidence="8">
    <location>
        <begin position="173"/>
        <end position="192"/>
    </location>
</feature>
<dbReference type="InterPro" id="IPR049278">
    <property type="entry name" value="MS_channel_C"/>
</dbReference>
<evidence type="ECO:0000313" key="10">
    <source>
        <dbReference type="Proteomes" id="UP000322553"/>
    </source>
</evidence>
<dbReference type="Pfam" id="PF21088">
    <property type="entry name" value="MS_channel_1st"/>
    <property type="match status" value="1"/>
</dbReference>
<dbReference type="EMBL" id="CP043420">
    <property type="protein sequence ID" value="QEL10332.1"/>
    <property type="molecule type" value="Genomic_DNA"/>
</dbReference>
<dbReference type="Gene3D" id="2.30.30.60">
    <property type="match status" value="1"/>
</dbReference>
<dbReference type="GO" id="GO:0005886">
    <property type="term" value="C:plasma membrane"/>
    <property type="evidence" value="ECO:0007669"/>
    <property type="project" value="UniProtKB-SubCell"/>
</dbReference>
<evidence type="ECO:0000256" key="4">
    <source>
        <dbReference type="ARBA" id="ARBA00022692"/>
    </source>
</evidence>
<dbReference type="RefSeq" id="WP_070981947.1">
    <property type="nucleotide sequence ID" value="NZ_CP043420.1"/>
</dbReference>
<evidence type="ECO:0000256" key="5">
    <source>
        <dbReference type="ARBA" id="ARBA00022989"/>
    </source>
</evidence>
<dbReference type="PANTHER" id="PTHR43634">
    <property type="entry name" value="OW CONDUCTANCE MECHANOSENSITIVE CHANNEL"/>
    <property type="match status" value="1"/>
</dbReference>
<evidence type="ECO:0000256" key="6">
    <source>
        <dbReference type="ARBA" id="ARBA00023136"/>
    </source>
</evidence>